<dbReference type="InterPro" id="IPR036286">
    <property type="entry name" value="LexA/Signal_pep-like_sf"/>
</dbReference>
<keyword evidence="7" id="KW-0472">Membrane</keyword>
<accession>A0AAP2GR28</accession>
<dbReference type="Pfam" id="PF10502">
    <property type="entry name" value="Peptidase_S26"/>
    <property type="match status" value="2"/>
</dbReference>
<evidence type="ECO:0000256" key="5">
    <source>
        <dbReference type="ARBA" id="ARBA00022801"/>
    </source>
</evidence>
<comment type="similarity">
    <text evidence="2 7">Belongs to the peptidase S26 family.</text>
</comment>
<comment type="catalytic activity">
    <reaction evidence="1 7">
        <text>Cleavage of hydrophobic, N-terminal signal or leader sequences from secreted and periplasmic proteins.</text>
        <dbReference type="EC" id="3.4.21.89"/>
    </reaction>
</comment>
<organism evidence="9 10">
    <name type="scientific">Chryseosolibacter histidini</name>
    <dbReference type="NCBI Taxonomy" id="2782349"/>
    <lineage>
        <taxon>Bacteria</taxon>
        <taxon>Pseudomonadati</taxon>
        <taxon>Bacteroidota</taxon>
        <taxon>Cytophagia</taxon>
        <taxon>Cytophagales</taxon>
        <taxon>Chryseotaleaceae</taxon>
        <taxon>Chryseosolibacter</taxon>
    </lineage>
</organism>
<evidence type="ECO:0000256" key="4">
    <source>
        <dbReference type="ARBA" id="ARBA00019232"/>
    </source>
</evidence>
<feature type="active site" evidence="6">
    <location>
        <position position="134"/>
    </location>
</feature>
<keyword evidence="10" id="KW-1185">Reference proteome</keyword>
<evidence type="ECO:0000313" key="10">
    <source>
        <dbReference type="Proteomes" id="UP001319200"/>
    </source>
</evidence>
<dbReference type="EMBL" id="JAHESF010000021">
    <property type="protein sequence ID" value="MBT1699142.1"/>
    <property type="molecule type" value="Genomic_DNA"/>
</dbReference>
<proteinExistence type="inferred from homology"/>
<dbReference type="InterPro" id="IPR000223">
    <property type="entry name" value="Pept_S26A_signal_pept_1"/>
</dbReference>
<dbReference type="PROSITE" id="PS00761">
    <property type="entry name" value="SPASE_I_3"/>
    <property type="match status" value="1"/>
</dbReference>
<feature type="domain" description="Peptidase S26" evidence="8">
    <location>
        <begin position="310"/>
        <end position="347"/>
    </location>
</feature>
<gene>
    <name evidence="9" type="primary">lepB</name>
    <name evidence="9" type="ORF">KK083_19760</name>
</gene>
<dbReference type="RefSeq" id="WP_254166700.1">
    <property type="nucleotide sequence ID" value="NZ_JAHESF010000021.1"/>
</dbReference>
<dbReference type="EC" id="3.4.21.89" evidence="3 7"/>
<comment type="caution">
    <text evidence="9">The sequence shown here is derived from an EMBL/GenBank/DDBJ whole genome shotgun (WGS) entry which is preliminary data.</text>
</comment>
<evidence type="ECO:0000313" key="9">
    <source>
        <dbReference type="EMBL" id="MBT1699142.1"/>
    </source>
</evidence>
<dbReference type="GO" id="GO:0004252">
    <property type="term" value="F:serine-type endopeptidase activity"/>
    <property type="evidence" value="ECO:0007669"/>
    <property type="project" value="InterPro"/>
</dbReference>
<dbReference type="NCBIfam" id="TIGR02227">
    <property type="entry name" value="sigpep_I_bact"/>
    <property type="match status" value="1"/>
</dbReference>
<dbReference type="AlphaFoldDB" id="A0AAP2GR28"/>
<feature type="active site" evidence="6">
    <location>
        <position position="46"/>
    </location>
</feature>
<evidence type="ECO:0000256" key="1">
    <source>
        <dbReference type="ARBA" id="ARBA00000677"/>
    </source>
</evidence>
<sequence>MFEIELDKYSTMYNLKMFLKTLLIFVAGTLFIREFLFELYNVSGASMQGELFAGDRVLISKVHYGARIPNVMKVPFIDKDNRILLSRQFPFYTPPLFKYLRLPGLASIERNDILLFNAPHQKKPSYELKDKYLKRCIAIPGDEIELVDGTVLLNGKISTELNSCIHLYKVVTNRPLSESELRALTVFDLSYSGFSGNSRKMNELNTYYLYLNLTTFQRIKSDLVIKDIDRYEYSIGLKDLDIYPHSPKYSFNLNNFGPLLVPGKGKIIHLDSVNSALYYEILKNYEDMQYVTLTNSRIYVKDSLITSFEFSKNYYFILGDNRDLSIDSRHWGLLPEDHIIGKATFVWSNSAEVKSGDLELE</sequence>
<feature type="domain" description="Peptidase S26" evidence="8">
    <location>
        <begin position="18"/>
        <end position="159"/>
    </location>
</feature>
<keyword evidence="7" id="KW-1133">Transmembrane helix</keyword>
<dbReference type="InterPro" id="IPR019533">
    <property type="entry name" value="Peptidase_S26"/>
</dbReference>
<keyword evidence="7" id="KW-0812">Transmembrane</keyword>
<dbReference type="SUPFAM" id="SSF51306">
    <property type="entry name" value="LexA/Signal peptidase"/>
    <property type="match status" value="1"/>
</dbReference>
<dbReference type="InterPro" id="IPR019758">
    <property type="entry name" value="Pept_S26A_signal_pept_1_CS"/>
</dbReference>
<dbReference type="CDD" id="cd06530">
    <property type="entry name" value="S26_SPase_I"/>
    <property type="match status" value="1"/>
</dbReference>
<dbReference type="Proteomes" id="UP001319200">
    <property type="component" value="Unassembled WGS sequence"/>
</dbReference>
<dbReference type="GO" id="GO:0016020">
    <property type="term" value="C:membrane"/>
    <property type="evidence" value="ECO:0007669"/>
    <property type="project" value="UniProtKB-SubCell"/>
</dbReference>
<name>A0AAP2GR28_9BACT</name>
<evidence type="ECO:0000259" key="8">
    <source>
        <dbReference type="Pfam" id="PF10502"/>
    </source>
</evidence>
<dbReference type="GO" id="GO:0009003">
    <property type="term" value="F:signal peptidase activity"/>
    <property type="evidence" value="ECO:0007669"/>
    <property type="project" value="UniProtKB-EC"/>
</dbReference>
<keyword evidence="7" id="KW-0645">Protease</keyword>
<evidence type="ECO:0000256" key="7">
    <source>
        <dbReference type="RuleBase" id="RU362042"/>
    </source>
</evidence>
<comment type="subcellular location">
    <subcellularLocation>
        <location evidence="7">Membrane</location>
        <topology evidence="7">Single-pass type II membrane protein</topology>
    </subcellularLocation>
</comment>
<dbReference type="Gene3D" id="2.10.109.10">
    <property type="entry name" value="Umud Fragment, subunit A"/>
    <property type="match status" value="2"/>
</dbReference>
<dbReference type="GO" id="GO:0006465">
    <property type="term" value="P:signal peptide processing"/>
    <property type="evidence" value="ECO:0007669"/>
    <property type="project" value="InterPro"/>
</dbReference>
<feature type="transmembrane region" description="Helical" evidence="7">
    <location>
        <begin position="21"/>
        <end position="40"/>
    </location>
</feature>
<evidence type="ECO:0000256" key="2">
    <source>
        <dbReference type="ARBA" id="ARBA00009370"/>
    </source>
</evidence>
<dbReference type="PANTHER" id="PTHR43390:SF1">
    <property type="entry name" value="CHLOROPLAST PROCESSING PEPTIDASE"/>
    <property type="match status" value="1"/>
</dbReference>
<protein>
    <recommendedName>
        <fullName evidence="4 7">Signal peptidase I</fullName>
        <ecNumber evidence="3 7">3.4.21.89</ecNumber>
    </recommendedName>
</protein>
<dbReference type="PANTHER" id="PTHR43390">
    <property type="entry name" value="SIGNAL PEPTIDASE I"/>
    <property type="match status" value="1"/>
</dbReference>
<keyword evidence="5 7" id="KW-0378">Hydrolase</keyword>
<reference evidence="9 10" key="1">
    <citation type="submission" date="2021-05" db="EMBL/GenBank/DDBJ databases">
        <title>A Polyphasic approach of four new species of the genus Ohtaekwangia: Ohtaekwangia histidinii sp. nov., Ohtaekwangia cretensis sp. nov., Ohtaekwangia indiensis sp. nov., Ohtaekwangia reichenbachii sp. nov. from diverse environment.</title>
        <authorList>
            <person name="Octaviana S."/>
        </authorList>
    </citation>
    <scope>NUCLEOTIDE SEQUENCE [LARGE SCALE GENOMIC DNA]</scope>
    <source>
        <strain evidence="9 10">PWU4</strain>
    </source>
</reference>
<evidence type="ECO:0000256" key="3">
    <source>
        <dbReference type="ARBA" id="ARBA00013208"/>
    </source>
</evidence>
<dbReference type="PRINTS" id="PR00727">
    <property type="entry name" value="LEADERPTASE"/>
</dbReference>
<evidence type="ECO:0000256" key="6">
    <source>
        <dbReference type="PIRSR" id="PIRSR600223-1"/>
    </source>
</evidence>